<dbReference type="InterPro" id="IPR007304">
    <property type="entry name" value="TAP46-like"/>
</dbReference>
<dbReference type="EMBL" id="SSTE01018921">
    <property type="protein sequence ID" value="KAA0037425.1"/>
    <property type="molecule type" value="Genomic_DNA"/>
</dbReference>
<dbReference type="InterPro" id="IPR038511">
    <property type="entry name" value="TAP42/TAP46-like_sf"/>
</dbReference>
<dbReference type="STRING" id="1194695.A0A5A7T7I9"/>
<comment type="similarity">
    <text evidence="1">Belongs to the IGBP1/TAP42 family.</text>
</comment>
<evidence type="ECO:0000313" key="4">
    <source>
        <dbReference type="EMBL" id="KAA0037425.1"/>
    </source>
</evidence>
<gene>
    <name evidence="4" type="ORF">E6C27_scaffold277G00070</name>
</gene>
<dbReference type="AlphaFoldDB" id="A0A5A7T7I9"/>
<dbReference type="FunFam" id="1.25.40.540:FF:000002">
    <property type="entry name" value="PP2A regulatory subunit TAP46"/>
    <property type="match status" value="1"/>
</dbReference>
<evidence type="ECO:0000313" key="5">
    <source>
        <dbReference type="Proteomes" id="UP000321393"/>
    </source>
</evidence>
<dbReference type="GO" id="GO:0031929">
    <property type="term" value="P:TOR signaling"/>
    <property type="evidence" value="ECO:0007669"/>
    <property type="project" value="UniProtKB-ARBA"/>
</dbReference>
<dbReference type="GO" id="GO:0005829">
    <property type="term" value="C:cytosol"/>
    <property type="evidence" value="ECO:0007669"/>
    <property type="project" value="TreeGrafter"/>
</dbReference>
<dbReference type="PANTHER" id="PTHR10933:SF9">
    <property type="entry name" value="IMMUNOGLOBULIN-BINDING PROTEIN 1"/>
    <property type="match status" value="1"/>
</dbReference>
<feature type="region of interest" description="Disordered" evidence="3">
    <location>
        <begin position="345"/>
        <end position="398"/>
    </location>
</feature>
<evidence type="ECO:0000256" key="1">
    <source>
        <dbReference type="ARBA" id="ARBA00034730"/>
    </source>
</evidence>
<feature type="compositionally biased region" description="Basic and acidic residues" evidence="3">
    <location>
        <begin position="345"/>
        <end position="355"/>
    </location>
</feature>
<feature type="region of interest" description="Disordered" evidence="3">
    <location>
        <begin position="155"/>
        <end position="180"/>
    </location>
</feature>
<accession>A0A5A7T7I9</accession>
<feature type="compositionally biased region" description="Acidic residues" evidence="3">
    <location>
        <begin position="361"/>
        <end position="370"/>
    </location>
</feature>
<feature type="compositionally biased region" description="Basic and acidic residues" evidence="3">
    <location>
        <begin position="371"/>
        <end position="386"/>
    </location>
</feature>
<dbReference type="OrthoDB" id="10261753at2759"/>
<dbReference type="GO" id="GO:0009966">
    <property type="term" value="P:regulation of signal transduction"/>
    <property type="evidence" value="ECO:0007669"/>
    <property type="project" value="InterPro"/>
</dbReference>
<dbReference type="PANTHER" id="PTHR10933">
    <property type="entry name" value="IMMUNOGLOBULIN-BINDING PROTEIN 1"/>
    <property type="match status" value="1"/>
</dbReference>
<protein>
    <recommendedName>
        <fullName evidence="2">PP2A regulatory subunit TAP46</fullName>
    </recommendedName>
</protein>
<name>A0A5A7T7I9_CUCMM</name>
<dbReference type="GO" id="GO:0035303">
    <property type="term" value="P:regulation of dephosphorylation"/>
    <property type="evidence" value="ECO:0007669"/>
    <property type="project" value="TreeGrafter"/>
</dbReference>
<dbReference type="Pfam" id="PF04177">
    <property type="entry name" value="TAP42"/>
    <property type="match status" value="1"/>
</dbReference>
<dbReference type="GO" id="GO:0051721">
    <property type="term" value="F:protein phosphatase 2A binding"/>
    <property type="evidence" value="ECO:0007669"/>
    <property type="project" value="TreeGrafter"/>
</dbReference>
<comment type="caution">
    <text evidence="4">The sequence shown here is derived from an EMBL/GenBank/DDBJ whole genome shotgun (WGS) entry which is preliminary data.</text>
</comment>
<sequence length="398" mass="45065">MDDLPLPSIFEQARKIHNAATESGLDQDAVRKGCDALQKCEDMIGKLGLFSANETKEDISTGNLKYILVPFYLAELTEKIVQDDRIPLLRASQAKLKEFISFCEAMELVPQEELQTSTEGNSLADRRARKIARFKRQKAAESKLLEIKERKERRGRSSKASALSAPIEAGEEDVLDDDGEEEREAWLTTITLAICKAFDLLEMLKKEEEMLSSIKEKEEKDGDKNFSREILDDRMKRAEAWHRDGVVRARYTKPAPPITCATFAQDVLEGRANVSQAHEHKHQPMIFGPASLVNGPLTSERERLAAQVFQPGFRLPTMSIEEAGLREMEMMNKWQERTAKYIEEANSAWHKDNTRKPGPSVEDEDDDDDAAQEKARAWDDWKDDNPRGAGNKKLTPCG</sequence>
<dbReference type="Gene3D" id="1.25.40.540">
    <property type="entry name" value="TAP42-like family"/>
    <property type="match status" value="1"/>
</dbReference>
<evidence type="ECO:0000256" key="3">
    <source>
        <dbReference type="SAM" id="MobiDB-lite"/>
    </source>
</evidence>
<proteinExistence type="inferred from homology"/>
<organism evidence="4 5">
    <name type="scientific">Cucumis melo var. makuwa</name>
    <name type="common">Oriental melon</name>
    <dbReference type="NCBI Taxonomy" id="1194695"/>
    <lineage>
        <taxon>Eukaryota</taxon>
        <taxon>Viridiplantae</taxon>
        <taxon>Streptophyta</taxon>
        <taxon>Embryophyta</taxon>
        <taxon>Tracheophyta</taxon>
        <taxon>Spermatophyta</taxon>
        <taxon>Magnoliopsida</taxon>
        <taxon>eudicotyledons</taxon>
        <taxon>Gunneridae</taxon>
        <taxon>Pentapetalae</taxon>
        <taxon>rosids</taxon>
        <taxon>fabids</taxon>
        <taxon>Cucurbitales</taxon>
        <taxon>Cucurbitaceae</taxon>
        <taxon>Benincaseae</taxon>
        <taxon>Cucumis</taxon>
    </lineage>
</organism>
<reference evidence="4 5" key="1">
    <citation type="submission" date="2019-08" db="EMBL/GenBank/DDBJ databases">
        <title>Draft genome sequences of two oriental melons (Cucumis melo L. var makuwa).</title>
        <authorList>
            <person name="Kwon S.-Y."/>
        </authorList>
    </citation>
    <scope>NUCLEOTIDE SEQUENCE [LARGE SCALE GENOMIC DNA]</scope>
    <source>
        <strain evidence="5">cv. SW 3</strain>
        <tissue evidence="4">Leaf</tissue>
    </source>
</reference>
<feature type="compositionally biased region" description="Acidic residues" evidence="3">
    <location>
        <begin position="169"/>
        <end position="180"/>
    </location>
</feature>
<dbReference type="Proteomes" id="UP000321393">
    <property type="component" value="Unassembled WGS sequence"/>
</dbReference>
<evidence type="ECO:0000256" key="2">
    <source>
        <dbReference type="ARBA" id="ARBA00074626"/>
    </source>
</evidence>